<dbReference type="InterPro" id="IPR016174">
    <property type="entry name" value="Di-haem_cyt_TM"/>
</dbReference>
<dbReference type="PANTHER" id="PTHR30485:SF2">
    <property type="entry name" value="BLL0597 PROTEIN"/>
    <property type="match status" value="1"/>
</dbReference>
<dbReference type="EMBL" id="JH660680">
    <property type="protein sequence ID" value="EIM31481.1"/>
    <property type="molecule type" value="Genomic_DNA"/>
</dbReference>
<sequence>MLMVAGALVTASVGADWMDWHMRCGHGVAVWLLFRWVWGFVGGHWSRFTTFVVGPVQWMRYLREGLPPTVGHNPLGALSVWGLWGLLTLMVLTGWVADDGVAYAGPWVSGVTASFSESATHWHGHWGQGLLWGGSGCIWAQ</sequence>
<keyword evidence="2" id="KW-1003">Cell membrane</keyword>
<dbReference type="SUPFAM" id="SSF81342">
    <property type="entry name" value="Transmembrane di-heme cytochromes"/>
    <property type="match status" value="1"/>
</dbReference>
<dbReference type="Proteomes" id="UP000053899">
    <property type="component" value="Unassembled WGS sequence"/>
</dbReference>
<protein>
    <submittedName>
        <fullName evidence="8">Cytochrome b</fullName>
    </submittedName>
</protein>
<feature type="transmembrane region" description="Helical" evidence="6">
    <location>
        <begin position="31"/>
        <end position="54"/>
    </location>
</feature>
<evidence type="ECO:0000256" key="4">
    <source>
        <dbReference type="ARBA" id="ARBA00022989"/>
    </source>
</evidence>
<dbReference type="InterPro" id="IPR051542">
    <property type="entry name" value="Hydrogenase_cytochrome"/>
</dbReference>
<organism evidence="8 9">
    <name type="scientific">Leptothrix ochracea L12</name>
    <dbReference type="NCBI Taxonomy" id="735332"/>
    <lineage>
        <taxon>Bacteria</taxon>
        <taxon>Pseudomonadati</taxon>
        <taxon>Pseudomonadota</taxon>
        <taxon>Betaproteobacteria</taxon>
        <taxon>Burkholderiales</taxon>
        <taxon>Sphaerotilaceae</taxon>
        <taxon>Leptothrix</taxon>
    </lineage>
</organism>
<comment type="subcellular location">
    <subcellularLocation>
        <location evidence="1">Cell membrane</location>
        <topology evidence="1">Multi-pass membrane protein</topology>
    </subcellularLocation>
</comment>
<evidence type="ECO:0000256" key="3">
    <source>
        <dbReference type="ARBA" id="ARBA00022692"/>
    </source>
</evidence>
<dbReference type="InterPro" id="IPR011577">
    <property type="entry name" value="Cyt_b561_bac/Ni-Hgenase"/>
</dbReference>
<keyword evidence="9" id="KW-1185">Reference proteome</keyword>
<evidence type="ECO:0000313" key="8">
    <source>
        <dbReference type="EMBL" id="EIM31481.1"/>
    </source>
</evidence>
<evidence type="ECO:0000256" key="5">
    <source>
        <dbReference type="ARBA" id="ARBA00023136"/>
    </source>
</evidence>
<accession>I4Z5I9</accession>
<reference evidence="8 9" key="1">
    <citation type="submission" date="2012-04" db="EMBL/GenBank/DDBJ databases">
        <title>Improved High-Quality Draft sequence of Leptothrix ochracea L12.</title>
        <authorList>
            <consortium name="US DOE Joint Genome Institute"/>
            <person name="Lucas S."/>
            <person name="Han J."/>
            <person name="Lapidus A."/>
            <person name="Cheng J.-F."/>
            <person name="Goodwin L."/>
            <person name="Pitluck S."/>
            <person name="Peters L."/>
            <person name="Zeytun A."/>
            <person name="Detter J.C."/>
            <person name="Han C."/>
            <person name="Tapia R."/>
            <person name="Land M."/>
            <person name="Hauser L."/>
            <person name="Kyrpides N."/>
            <person name="Ivanova N."/>
            <person name="Pagani I."/>
            <person name="Stepanauskas R."/>
            <person name="Masland D."/>
            <person name="Poulton N."/>
            <person name="Emerson D."/>
            <person name="Fleming E."/>
            <person name="Woyke T."/>
        </authorList>
    </citation>
    <scope>NUCLEOTIDE SEQUENCE [LARGE SCALE GENOMIC DNA]</scope>
    <source>
        <strain evidence="8 9">L12</strain>
    </source>
</reference>
<keyword evidence="3 6" id="KW-0812">Transmembrane</keyword>
<keyword evidence="4 6" id="KW-1133">Transmembrane helix</keyword>
<dbReference type="AlphaFoldDB" id="I4Z5I9"/>
<evidence type="ECO:0000256" key="2">
    <source>
        <dbReference type="ARBA" id="ARBA00022475"/>
    </source>
</evidence>
<evidence type="ECO:0000256" key="6">
    <source>
        <dbReference type="SAM" id="Phobius"/>
    </source>
</evidence>
<dbReference type="Pfam" id="PF01292">
    <property type="entry name" value="Ni_hydr_CYTB"/>
    <property type="match status" value="1"/>
</dbReference>
<evidence type="ECO:0000313" key="9">
    <source>
        <dbReference type="Proteomes" id="UP000053899"/>
    </source>
</evidence>
<dbReference type="HOGENOM" id="CLU_1822967_0_0_4"/>
<gene>
    <name evidence="8" type="ORF">LepocDRAFT_00002120</name>
</gene>
<evidence type="ECO:0000256" key="1">
    <source>
        <dbReference type="ARBA" id="ARBA00004651"/>
    </source>
</evidence>
<dbReference type="PANTHER" id="PTHR30485">
    <property type="entry name" value="NI/FE-HYDROGENASE 1 B-TYPE CYTOCHROME SUBUNIT"/>
    <property type="match status" value="1"/>
</dbReference>
<feature type="domain" description="Cytochrome b561 bacterial/Ni-hydrogenase" evidence="7">
    <location>
        <begin position="13"/>
        <end position="124"/>
    </location>
</feature>
<feature type="transmembrane region" description="Helical" evidence="6">
    <location>
        <begin position="75"/>
        <end position="97"/>
    </location>
</feature>
<dbReference type="GO" id="GO:0022904">
    <property type="term" value="P:respiratory electron transport chain"/>
    <property type="evidence" value="ECO:0007669"/>
    <property type="project" value="InterPro"/>
</dbReference>
<dbReference type="Gene3D" id="1.20.950.20">
    <property type="entry name" value="Transmembrane di-heme cytochromes, Chain C"/>
    <property type="match status" value="1"/>
</dbReference>
<evidence type="ECO:0000259" key="7">
    <source>
        <dbReference type="Pfam" id="PF01292"/>
    </source>
</evidence>
<proteinExistence type="predicted"/>
<name>I4Z5I9_9BURK</name>
<dbReference type="GO" id="GO:0020037">
    <property type="term" value="F:heme binding"/>
    <property type="evidence" value="ECO:0007669"/>
    <property type="project" value="TreeGrafter"/>
</dbReference>
<dbReference type="GO" id="GO:0009055">
    <property type="term" value="F:electron transfer activity"/>
    <property type="evidence" value="ECO:0007669"/>
    <property type="project" value="InterPro"/>
</dbReference>
<keyword evidence="5 6" id="KW-0472">Membrane</keyword>
<dbReference type="GO" id="GO:0005886">
    <property type="term" value="C:plasma membrane"/>
    <property type="evidence" value="ECO:0007669"/>
    <property type="project" value="UniProtKB-SubCell"/>
</dbReference>